<organism evidence="1 2">
    <name type="scientific">Aromatoleum diolicum</name>
    <dbReference type="NCBI Taxonomy" id="75796"/>
    <lineage>
        <taxon>Bacteria</taxon>
        <taxon>Pseudomonadati</taxon>
        <taxon>Pseudomonadota</taxon>
        <taxon>Betaproteobacteria</taxon>
        <taxon>Rhodocyclales</taxon>
        <taxon>Rhodocyclaceae</taxon>
        <taxon>Aromatoleum</taxon>
    </lineage>
</organism>
<dbReference type="EMBL" id="WTVQ01000001">
    <property type="protein sequence ID" value="NMG73347.1"/>
    <property type="molecule type" value="Genomic_DNA"/>
</dbReference>
<dbReference type="Proteomes" id="UP000648984">
    <property type="component" value="Unassembled WGS sequence"/>
</dbReference>
<dbReference type="Pfam" id="PF04891">
    <property type="entry name" value="NifQ"/>
    <property type="match status" value="1"/>
</dbReference>
<sequence length="144" mass="15736">MRPAADYLAMIDARWKPGGSMAAPGERHEEYHDVCRLLLDGAPARCNPAVIALAECVARACMGEDHLWHDLGLPSRAELSALLHEHFAPLAARNVNGMRWKKFFYKQLCEQVGIAVCRAPSCGVCAHYADCFGSEDVSLLAVIA</sequence>
<keyword evidence="2" id="KW-1185">Reference proteome</keyword>
<dbReference type="InterPro" id="IPR006975">
    <property type="entry name" value="NifQ"/>
</dbReference>
<name>A0ABX1Q759_9RHOO</name>
<comment type="caution">
    <text evidence="1">The sequence shown here is derived from an EMBL/GenBank/DDBJ whole genome shotgun (WGS) entry which is preliminary data.</text>
</comment>
<evidence type="ECO:0000313" key="1">
    <source>
        <dbReference type="EMBL" id="NMG73347.1"/>
    </source>
</evidence>
<evidence type="ECO:0000313" key="2">
    <source>
        <dbReference type="Proteomes" id="UP000648984"/>
    </source>
</evidence>
<accession>A0ABX1Q759</accession>
<protein>
    <submittedName>
        <fullName evidence="1">Nitrogen fixation protein NifQ</fullName>
    </submittedName>
</protein>
<dbReference type="RefSeq" id="WP_169258486.1">
    <property type="nucleotide sequence ID" value="NZ_WTVQ01000001.1"/>
</dbReference>
<gene>
    <name evidence="1" type="ORF">GPA25_01095</name>
</gene>
<proteinExistence type="predicted"/>
<reference evidence="1 2" key="1">
    <citation type="submission" date="2019-12" db="EMBL/GenBank/DDBJ databases">
        <title>Comparative genomics gives insights into the taxonomy of the Azoarcus-Aromatoleum group and reveals separate origins of nif in the plant-associated Azoarcus and non-plant-associated Aromatoleum sub-groups.</title>
        <authorList>
            <person name="Lafos M."/>
            <person name="Maluk M."/>
            <person name="Batista M."/>
            <person name="Junghare M."/>
            <person name="Carmona M."/>
            <person name="Faoro H."/>
            <person name="Cruz L.M."/>
            <person name="Battistoni F."/>
            <person name="De Souza E."/>
            <person name="Pedrosa F."/>
            <person name="Chen W.-M."/>
            <person name="Poole P.S."/>
            <person name="Dixon R.A."/>
            <person name="James E.K."/>
        </authorList>
    </citation>
    <scope>NUCLEOTIDE SEQUENCE [LARGE SCALE GENOMIC DNA]</scope>
    <source>
        <strain evidence="1 2">22Lin</strain>
    </source>
</reference>